<comment type="caution">
    <text evidence="1">The sequence shown here is derived from an EMBL/GenBank/DDBJ whole genome shotgun (WGS) entry which is preliminary data.</text>
</comment>
<keyword evidence="2" id="KW-1185">Reference proteome</keyword>
<proteinExistence type="predicted"/>
<evidence type="ECO:0000313" key="2">
    <source>
        <dbReference type="Proteomes" id="UP000619486"/>
    </source>
</evidence>
<protein>
    <submittedName>
        <fullName evidence="1">Uncharacterized protein</fullName>
    </submittedName>
</protein>
<accession>A0A918GX53</accession>
<dbReference type="EMBL" id="BMQQ01000001">
    <property type="protein sequence ID" value="GGT16774.1"/>
    <property type="molecule type" value="Genomic_DNA"/>
</dbReference>
<organism evidence="1 2">
    <name type="scientific">Streptomyces purpureus</name>
    <dbReference type="NCBI Taxonomy" id="1951"/>
    <lineage>
        <taxon>Bacteria</taxon>
        <taxon>Bacillati</taxon>
        <taxon>Actinomycetota</taxon>
        <taxon>Actinomycetes</taxon>
        <taxon>Kitasatosporales</taxon>
        <taxon>Streptomycetaceae</taxon>
        <taxon>Streptomyces</taxon>
    </lineage>
</organism>
<gene>
    <name evidence="1" type="ORF">GCM10014713_07100</name>
</gene>
<dbReference type="AlphaFoldDB" id="A0A918GX53"/>
<reference evidence="1" key="1">
    <citation type="journal article" date="2014" name="Int. J. Syst. Evol. Microbiol.">
        <title>Complete genome sequence of Corynebacterium casei LMG S-19264T (=DSM 44701T), isolated from a smear-ripened cheese.</title>
        <authorList>
            <consortium name="US DOE Joint Genome Institute (JGI-PGF)"/>
            <person name="Walter F."/>
            <person name="Albersmeier A."/>
            <person name="Kalinowski J."/>
            <person name="Ruckert C."/>
        </authorList>
    </citation>
    <scope>NUCLEOTIDE SEQUENCE</scope>
    <source>
        <strain evidence="1">JCM 3172</strain>
    </source>
</reference>
<name>A0A918GX53_9ACTN</name>
<evidence type="ECO:0000313" key="1">
    <source>
        <dbReference type="EMBL" id="GGT16774.1"/>
    </source>
</evidence>
<dbReference type="Proteomes" id="UP000619486">
    <property type="component" value="Unassembled WGS sequence"/>
</dbReference>
<reference evidence="1" key="2">
    <citation type="submission" date="2020-09" db="EMBL/GenBank/DDBJ databases">
        <authorList>
            <person name="Sun Q."/>
            <person name="Ohkuma M."/>
        </authorList>
    </citation>
    <scope>NUCLEOTIDE SEQUENCE</scope>
    <source>
        <strain evidence="1">JCM 3172</strain>
    </source>
</reference>
<dbReference type="RefSeq" id="WP_189199738.1">
    <property type="nucleotide sequence ID" value="NZ_BMQQ01000001.1"/>
</dbReference>
<sequence length="537" mass="58613">MDNYHVVIGEPTGYRELQPAPTLQVDPVSGAISQETQPTEVRFRDATGRIRPVAPFLEVWARFDDGDLEPLTTAGLEAVGVTPTDLRWRVVVANLKAARRTGDTEDGIHADTGPFSDHAEHPLTGRAANFKAGKSVSLGTVRFIRPTAEFPEIRMRFVPARGAVFGVRAGDPQISDDVYDPAAGGWDDHFDGDPAAPLVTFPAQTYEGTLDQQGQRYISKGYVDDACDGIVSVELPVGGQVLGAAARICSGVPDFAPDSFHVRTLQDDLVQALLGPTVAGALDRDEVEDTLRRALETVRLMNTMAMNADQGIGGVTTNATNQARHETAEYERAFEPVFGQGEAPYHQALAIHEQLMTSWQKGVLPIPRDLIRSYDEAGDFSTMARQKLPALMRGSDTLELALTRRQIELLRRAAVETQATTEPERMMLRLVEFFRAMAPLHEHIPTTSGPLSDLFVHPLELLEHLRTGNAQGPLAEGEAGQRLVTPGDADASAFVRLLRREDHPMHGPFSRTVPDTDKTGLEIVEAWIAAMPPDGDE</sequence>